<name>A0ABT6YRZ3_9BACT</name>
<dbReference type="InterPro" id="IPR036737">
    <property type="entry name" value="OmpA-like_sf"/>
</dbReference>
<feature type="chain" id="PRO_5045841141" evidence="5">
    <location>
        <begin position="20"/>
        <end position="672"/>
    </location>
</feature>
<dbReference type="InterPro" id="IPR006665">
    <property type="entry name" value="OmpA-like"/>
</dbReference>
<keyword evidence="2 4" id="KW-0472">Membrane</keyword>
<reference evidence="7 8" key="1">
    <citation type="submission" date="2023-05" db="EMBL/GenBank/DDBJ databases">
        <title>Novel species of genus Flectobacillus isolated from stream in China.</title>
        <authorList>
            <person name="Lu H."/>
        </authorList>
    </citation>
    <scope>NUCLEOTIDE SEQUENCE [LARGE SCALE GENOMIC DNA]</scope>
    <source>
        <strain evidence="7 8">DC10W</strain>
    </source>
</reference>
<evidence type="ECO:0000256" key="1">
    <source>
        <dbReference type="ARBA" id="ARBA00004442"/>
    </source>
</evidence>
<proteinExistence type="predicted"/>
<dbReference type="Gene3D" id="3.30.1330.60">
    <property type="entry name" value="OmpA-like domain"/>
    <property type="match status" value="1"/>
</dbReference>
<dbReference type="PRINTS" id="PR01023">
    <property type="entry name" value="NAFLGMOTY"/>
</dbReference>
<dbReference type="Gene3D" id="2.60.40.1120">
    <property type="entry name" value="Carboxypeptidase-like, regulatory domain"/>
    <property type="match status" value="1"/>
</dbReference>
<dbReference type="PROSITE" id="PS51123">
    <property type="entry name" value="OMPA_2"/>
    <property type="match status" value="1"/>
</dbReference>
<dbReference type="CDD" id="cd07185">
    <property type="entry name" value="OmpA_C-like"/>
    <property type="match status" value="1"/>
</dbReference>
<dbReference type="InterPro" id="IPR011659">
    <property type="entry name" value="WD40"/>
</dbReference>
<dbReference type="InterPro" id="IPR006664">
    <property type="entry name" value="OMP_bac"/>
</dbReference>
<evidence type="ECO:0000256" key="4">
    <source>
        <dbReference type="PROSITE-ProRule" id="PRU00473"/>
    </source>
</evidence>
<accession>A0ABT6YRZ3</accession>
<evidence type="ECO:0000256" key="2">
    <source>
        <dbReference type="ARBA" id="ARBA00023136"/>
    </source>
</evidence>
<dbReference type="RefSeq" id="WP_283371186.1">
    <property type="nucleotide sequence ID" value="NZ_JASHID010000016.1"/>
</dbReference>
<dbReference type="SUPFAM" id="SSF103088">
    <property type="entry name" value="OmpA-like"/>
    <property type="match status" value="1"/>
</dbReference>
<evidence type="ECO:0000313" key="7">
    <source>
        <dbReference type="EMBL" id="MDI9866358.1"/>
    </source>
</evidence>
<dbReference type="Pfam" id="PF07676">
    <property type="entry name" value="PD40"/>
    <property type="match status" value="2"/>
</dbReference>
<dbReference type="PRINTS" id="PR01021">
    <property type="entry name" value="OMPADOMAIN"/>
</dbReference>
<keyword evidence="3" id="KW-0998">Cell outer membrane</keyword>
<comment type="subcellular location">
    <subcellularLocation>
        <location evidence="1">Cell outer membrane</location>
    </subcellularLocation>
</comment>
<feature type="domain" description="OmpA-like" evidence="6">
    <location>
        <begin position="556"/>
        <end position="672"/>
    </location>
</feature>
<dbReference type="Pfam" id="PF00691">
    <property type="entry name" value="OmpA"/>
    <property type="match status" value="1"/>
</dbReference>
<evidence type="ECO:0000256" key="3">
    <source>
        <dbReference type="ARBA" id="ARBA00023237"/>
    </source>
</evidence>
<dbReference type="EMBL" id="JASHID010000016">
    <property type="protein sequence ID" value="MDI9866358.1"/>
    <property type="molecule type" value="Genomic_DNA"/>
</dbReference>
<comment type="caution">
    <text evidence="7">The sequence shown here is derived from an EMBL/GenBank/DDBJ whole genome shotgun (WGS) entry which is preliminary data.</text>
</comment>
<evidence type="ECO:0000256" key="5">
    <source>
        <dbReference type="SAM" id="SignalP"/>
    </source>
</evidence>
<protein>
    <submittedName>
        <fullName evidence="7">OmpA family protein</fullName>
    </submittedName>
</protein>
<feature type="signal peptide" evidence="5">
    <location>
        <begin position="1"/>
        <end position="19"/>
    </location>
</feature>
<dbReference type="InterPro" id="IPR050330">
    <property type="entry name" value="Bact_OuterMem_StrucFunc"/>
</dbReference>
<dbReference type="Proteomes" id="UP001236569">
    <property type="component" value="Unassembled WGS sequence"/>
</dbReference>
<evidence type="ECO:0000313" key="8">
    <source>
        <dbReference type="Proteomes" id="UP001236569"/>
    </source>
</evidence>
<organism evidence="7 8">
    <name type="scientific">Flectobacillus longus</name>
    <dbReference type="NCBI Taxonomy" id="2984207"/>
    <lineage>
        <taxon>Bacteria</taxon>
        <taxon>Pseudomonadati</taxon>
        <taxon>Bacteroidota</taxon>
        <taxon>Cytophagia</taxon>
        <taxon>Cytophagales</taxon>
        <taxon>Flectobacillaceae</taxon>
        <taxon>Flectobacillus</taxon>
    </lineage>
</organism>
<dbReference type="PANTHER" id="PTHR30329:SF21">
    <property type="entry name" value="LIPOPROTEIN YIAD-RELATED"/>
    <property type="match status" value="1"/>
</dbReference>
<dbReference type="PANTHER" id="PTHR30329">
    <property type="entry name" value="STATOR ELEMENT OF FLAGELLAR MOTOR COMPLEX"/>
    <property type="match status" value="1"/>
</dbReference>
<sequence>MNRVCLLILFAFINLPIFAQKTFWASKVVAFSSEYVDKETTKENRAIQALGKPSKLPQVGYSVCAWQPMTQNNSINEEFIIVSFDTIMSVRQIAIAENFGQGAISHVDVFDENNNIHPIWINNTPPTNELGKMLNLILNQLTTFKVRSVRVSLNTSKVKGWNQIDAIAISQSDQPIKTSINLANNMPSQIVKENLGKNINSEFRELAPVIAPDGKTLYYTRWKHPANVGFAKKQDIWFSELQADKTWGPAKPFSEPINNSEHNAICAIYPDGKTLLLNNVYSSNGEMSKGISISRKTASGWGFPEQVAIVDFKNKSEYAEYSIAPNGRILLISAQLDETEGGKDLYVSFLQENNSWSKPVNLGKSVNTAEDEGMPFIAADSKTLYFSTKGFPGYGNNDLFVTRRLDESWTKWSEPQNLGPMINTPEWDGYFTISAVGDYGYFSSQEKSFGEEDIFKLKIPEAIKPEVVVQVSGGVYNSSDKKPVGAKVKVQSTSDADTVCVTFDPTTGDYKFMLPVKKKYTISASQKGYLSSSEILDFENEKDFHEVKKNLFLYPIAAGQKITLNSVFFEQSKYELLPASFQELNHIVATMRENPNMEIMLEGHTDNQGDWNENLKLSKQRVSEVKNYLVKNGIEEKRIQVQGYGSTRPVASNNSEEKRRLNRRVEFTIVKI</sequence>
<keyword evidence="5" id="KW-0732">Signal</keyword>
<evidence type="ECO:0000259" key="6">
    <source>
        <dbReference type="PROSITE" id="PS51123"/>
    </source>
</evidence>
<keyword evidence="8" id="KW-1185">Reference proteome</keyword>
<dbReference type="SUPFAM" id="SSF82171">
    <property type="entry name" value="DPP6 N-terminal domain-like"/>
    <property type="match status" value="1"/>
</dbReference>
<gene>
    <name evidence="7" type="ORF">QM480_18605</name>
</gene>